<comment type="caution">
    <text evidence="1">The sequence shown here is derived from an EMBL/GenBank/DDBJ whole genome shotgun (WGS) entry which is preliminary data.</text>
</comment>
<name>A0AAU9V4I3_EUPED</name>
<accession>A0AAU9V4I3</accession>
<proteinExistence type="predicted"/>
<keyword evidence="2" id="KW-1185">Reference proteome</keyword>
<organism evidence="1 2">
    <name type="scientific">Euphydryas editha</name>
    <name type="common">Edith's checkerspot</name>
    <dbReference type="NCBI Taxonomy" id="104508"/>
    <lineage>
        <taxon>Eukaryota</taxon>
        <taxon>Metazoa</taxon>
        <taxon>Ecdysozoa</taxon>
        <taxon>Arthropoda</taxon>
        <taxon>Hexapoda</taxon>
        <taxon>Insecta</taxon>
        <taxon>Pterygota</taxon>
        <taxon>Neoptera</taxon>
        <taxon>Endopterygota</taxon>
        <taxon>Lepidoptera</taxon>
        <taxon>Glossata</taxon>
        <taxon>Ditrysia</taxon>
        <taxon>Papilionoidea</taxon>
        <taxon>Nymphalidae</taxon>
        <taxon>Nymphalinae</taxon>
        <taxon>Euphydryas</taxon>
    </lineage>
</organism>
<sequence length="177" mass="20337">MDSNVVECGSCGSCGSSARGALRDVQRAHRERVQLVERIGGANKMQMKVEVLQSWVNDLVAQNTLLVSTVEELETELTSRLLEKRRHAEIEIELRAEAEVLRRRLARKDSDLRGLLEVLRRLREFDFYAIDGIHFNEVTESDIFGSSLWQKSKLEQGDIKSANITQKSKKERNYYKL</sequence>
<evidence type="ECO:0000313" key="2">
    <source>
        <dbReference type="Proteomes" id="UP001153954"/>
    </source>
</evidence>
<evidence type="ECO:0000313" key="1">
    <source>
        <dbReference type="EMBL" id="CAH2105137.1"/>
    </source>
</evidence>
<reference evidence="1" key="1">
    <citation type="submission" date="2022-03" db="EMBL/GenBank/DDBJ databases">
        <authorList>
            <person name="Tunstrom K."/>
        </authorList>
    </citation>
    <scope>NUCLEOTIDE SEQUENCE</scope>
</reference>
<dbReference type="Proteomes" id="UP001153954">
    <property type="component" value="Unassembled WGS sequence"/>
</dbReference>
<dbReference type="AlphaFoldDB" id="A0AAU9V4I3"/>
<gene>
    <name evidence="1" type="ORF">EEDITHA_LOCUS19442</name>
</gene>
<dbReference type="EMBL" id="CAKOGL010000027">
    <property type="protein sequence ID" value="CAH2105137.1"/>
    <property type="molecule type" value="Genomic_DNA"/>
</dbReference>
<protein>
    <submittedName>
        <fullName evidence="1">Uncharacterized protein</fullName>
    </submittedName>
</protein>